<evidence type="ECO:0000313" key="3">
    <source>
        <dbReference type="Proteomes" id="UP000264702"/>
    </source>
</evidence>
<keyword evidence="3" id="KW-1185">Reference proteome</keyword>
<organism evidence="2 3">
    <name type="scientific">Paracidobacterium acidisoli</name>
    <dbReference type="NCBI Taxonomy" id="2303751"/>
    <lineage>
        <taxon>Bacteria</taxon>
        <taxon>Pseudomonadati</taxon>
        <taxon>Acidobacteriota</taxon>
        <taxon>Terriglobia</taxon>
        <taxon>Terriglobales</taxon>
        <taxon>Acidobacteriaceae</taxon>
        <taxon>Paracidobacterium</taxon>
    </lineage>
</organism>
<dbReference type="Proteomes" id="UP000264702">
    <property type="component" value="Unassembled WGS sequence"/>
</dbReference>
<reference evidence="2 3" key="1">
    <citation type="submission" date="2018-08" db="EMBL/GenBank/DDBJ databases">
        <title>Acidipila sp. 4G-K13, an acidobacterium isolated from forest soil.</title>
        <authorList>
            <person name="Gao Z.-H."/>
            <person name="Qiu L.-H."/>
        </authorList>
    </citation>
    <scope>NUCLEOTIDE SEQUENCE [LARGE SCALE GENOMIC DNA]</scope>
    <source>
        <strain evidence="2 3">4G-K13</strain>
    </source>
</reference>
<name>A0A372ISU6_9BACT</name>
<protein>
    <submittedName>
        <fullName evidence="2">FRG domain-containing protein</fullName>
    </submittedName>
</protein>
<proteinExistence type="predicted"/>
<feature type="domain" description="FRG" evidence="1">
    <location>
        <begin position="1"/>
        <end position="30"/>
    </location>
</feature>
<evidence type="ECO:0000313" key="2">
    <source>
        <dbReference type="EMBL" id="RFU18017.1"/>
    </source>
</evidence>
<accession>A0A372ISU6</accession>
<dbReference type="EMBL" id="QVQT01000001">
    <property type="protein sequence ID" value="RFU18017.1"/>
    <property type="molecule type" value="Genomic_DNA"/>
</dbReference>
<gene>
    <name evidence="2" type="ORF">D0Y96_00030</name>
</gene>
<sequence>MMQHHGAPTRLLDWTDSALIALHFAIRDKQVPPTGGAIIYVLDPYWLLDQINGDDELKRAKKRWEEYAEKDSSVEARDWDRLYLPAYDEDFEEKLLDTPAIPILFDSPHVTRRIAAQRSRFMIFGTDPLWLSSRLGMKDSHLVSISIPSTSISRIRQQLRDAGVTESVVFPDLDGLGRELKQIWRTRR</sequence>
<evidence type="ECO:0000259" key="1">
    <source>
        <dbReference type="Pfam" id="PF08867"/>
    </source>
</evidence>
<dbReference type="Pfam" id="PF08867">
    <property type="entry name" value="FRG"/>
    <property type="match status" value="1"/>
</dbReference>
<dbReference type="InterPro" id="IPR014966">
    <property type="entry name" value="FRG-dom"/>
</dbReference>
<dbReference type="AlphaFoldDB" id="A0A372ISU6"/>
<comment type="caution">
    <text evidence="2">The sequence shown here is derived from an EMBL/GenBank/DDBJ whole genome shotgun (WGS) entry which is preliminary data.</text>
</comment>